<evidence type="ECO:0000256" key="4">
    <source>
        <dbReference type="RuleBase" id="RU367086"/>
    </source>
</evidence>
<dbReference type="OrthoDB" id="407658at2759"/>
<reference evidence="7 9" key="1">
    <citation type="journal article" date="2011" name="Science">
        <title>Comparative functional genomics of the fission yeasts.</title>
        <authorList>
            <person name="Rhind N."/>
            <person name="Chen Z."/>
            <person name="Yassour M."/>
            <person name="Thompson D.A."/>
            <person name="Haas B.J."/>
            <person name="Habib N."/>
            <person name="Wapinski I."/>
            <person name="Roy S."/>
            <person name="Lin M.F."/>
            <person name="Heiman D.I."/>
            <person name="Young S.K."/>
            <person name="Furuya K."/>
            <person name="Guo Y."/>
            <person name="Pidoux A."/>
            <person name="Chen H.M."/>
            <person name="Robbertse B."/>
            <person name="Goldberg J.M."/>
            <person name="Aoki K."/>
            <person name="Bayne E.H."/>
            <person name="Berlin A.M."/>
            <person name="Desjardins C.A."/>
            <person name="Dobbs E."/>
            <person name="Dukaj L."/>
            <person name="Fan L."/>
            <person name="FitzGerald M.G."/>
            <person name="French C."/>
            <person name="Gujja S."/>
            <person name="Hansen K."/>
            <person name="Keifenheim D."/>
            <person name="Levin J.Z."/>
            <person name="Mosher R.A."/>
            <person name="Mueller C.A."/>
            <person name="Pfiffner J."/>
            <person name="Priest M."/>
            <person name="Russ C."/>
            <person name="Smialowska A."/>
            <person name="Swoboda P."/>
            <person name="Sykes S.M."/>
            <person name="Vaughn M."/>
            <person name="Vengrova S."/>
            <person name="Yoder R."/>
            <person name="Zeng Q."/>
            <person name="Allshire R."/>
            <person name="Baulcombe D."/>
            <person name="Birren B.W."/>
            <person name="Brown W."/>
            <person name="Ekwall K."/>
            <person name="Kellis M."/>
            <person name="Leatherwood J."/>
            <person name="Levin H."/>
            <person name="Margalit H."/>
            <person name="Martienssen R."/>
            <person name="Nieduszynski C.A."/>
            <person name="Spatafora J.W."/>
            <person name="Friedman N."/>
            <person name="Dalgaard J.Z."/>
            <person name="Baumann P."/>
            <person name="Niki H."/>
            <person name="Regev A."/>
            <person name="Nusbaum C."/>
        </authorList>
    </citation>
    <scope>NUCLEOTIDE SEQUENCE [LARGE SCALE GENOMIC DNA]</scope>
    <source>
        <strain evidence="9">yFS275 / FY16936</strain>
    </source>
</reference>
<dbReference type="InterPro" id="IPR039770">
    <property type="entry name" value="Rpf2"/>
</dbReference>
<feature type="domain" description="Brix" evidence="6">
    <location>
        <begin position="28"/>
        <end position="243"/>
    </location>
</feature>
<gene>
    <name evidence="8" type="primary">rpf2</name>
    <name evidence="7" type="ORF">SJAG_04108</name>
</gene>
<comment type="subcellular location">
    <subcellularLocation>
        <location evidence="1 4">Nucleus</location>
        <location evidence="1 4">Nucleolus</location>
    </subcellularLocation>
</comment>
<dbReference type="STRING" id="402676.B6K5Y2"/>
<evidence type="ECO:0000313" key="7">
    <source>
        <dbReference type="EMBL" id="EEB08936.1"/>
    </source>
</evidence>
<dbReference type="AlphaFoldDB" id="B6K5Y2"/>
<dbReference type="HOGENOM" id="CLU_049783_0_0_1"/>
<dbReference type="GO" id="GO:0008097">
    <property type="term" value="F:5S rRNA binding"/>
    <property type="evidence" value="ECO:0007669"/>
    <property type="project" value="EnsemblFungi"/>
</dbReference>
<comment type="similarity">
    <text evidence="2 4">Belongs to the RPF2 family.</text>
</comment>
<feature type="region of interest" description="Disordered" evidence="5">
    <location>
        <begin position="283"/>
        <end position="323"/>
    </location>
</feature>
<dbReference type="RefSeq" id="XP_002175229.1">
    <property type="nucleotide sequence ID" value="XM_002175193.2"/>
</dbReference>
<protein>
    <recommendedName>
        <fullName evidence="4">Ribosome production factor 2 homolog</fullName>
    </recommendedName>
    <alternativeName>
        <fullName evidence="4">Ribosome biogenesis protein RPF2 homolog</fullName>
    </alternativeName>
</protein>
<evidence type="ECO:0000256" key="3">
    <source>
        <dbReference type="ARBA" id="ARBA00023242"/>
    </source>
</evidence>
<dbReference type="GO" id="GO:0008312">
    <property type="term" value="F:7S RNA binding"/>
    <property type="evidence" value="ECO:0007669"/>
    <property type="project" value="EnsemblFungi"/>
</dbReference>
<dbReference type="InterPro" id="IPR007109">
    <property type="entry name" value="Brix"/>
</dbReference>
<keyword evidence="9" id="KW-1185">Reference proteome</keyword>
<dbReference type="VEuPathDB" id="FungiDB:SJAG_04108"/>
<dbReference type="GO" id="GO:0000466">
    <property type="term" value="P:maturation of 5.8S rRNA from tricistronic rRNA transcript (SSU-rRNA, 5.8S rRNA, LSU-rRNA)"/>
    <property type="evidence" value="ECO:0007669"/>
    <property type="project" value="EnsemblFungi"/>
</dbReference>
<dbReference type="OMA" id="VGLKPMF"/>
<evidence type="ECO:0000256" key="1">
    <source>
        <dbReference type="ARBA" id="ARBA00004604"/>
    </source>
</evidence>
<dbReference type="PROSITE" id="PS50833">
    <property type="entry name" value="BRIX"/>
    <property type="match status" value="1"/>
</dbReference>
<evidence type="ECO:0000256" key="5">
    <source>
        <dbReference type="SAM" id="MobiDB-lite"/>
    </source>
</evidence>
<keyword evidence="3 4" id="KW-0539">Nucleus</keyword>
<dbReference type="SMART" id="SM00879">
    <property type="entry name" value="Brix"/>
    <property type="match status" value="1"/>
</dbReference>
<dbReference type="GO" id="GO:1902626">
    <property type="term" value="P:assembly of large subunit precursor of preribosome"/>
    <property type="evidence" value="ECO:0007669"/>
    <property type="project" value="EnsemblFungi"/>
</dbReference>
<dbReference type="PANTHER" id="PTHR12728">
    <property type="entry name" value="BRIX DOMAIN CONTAINING PROTEIN"/>
    <property type="match status" value="1"/>
</dbReference>
<sequence length="323" mass="36780">MLRQVKPKNARAKRALEKREPKTVEDVKIALFLRGTATSQISVDALSDLYALKKPAAVNFQKKNAILPFEDTTSLDFLSEKNDAAFAVLATHNKKRPHNLTWVRFFDHKVMDMMEMGISNFKSIKEFSAPLIVPGTKPLIIFQGSVFDNHPVYRHAKSLFLDFFRGETIKKIDSAGLTYVVVISAADLEDPEAENVASFPKINFRVYNTKLLKTEQKLPRVELVEMGPRMDLSIRRIEAAQDDVLQEALKKPKSQEVKTKKNIDVNPIGDKVGRIHIDKQDLNKLQTRKMKGLKRGPQALEEGDEEEEEMEGSEDEEEEEDEE</sequence>
<evidence type="ECO:0000259" key="6">
    <source>
        <dbReference type="PROSITE" id="PS50833"/>
    </source>
</evidence>
<dbReference type="EMBL" id="KE651167">
    <property type="protein sequence ID" value="EEB08936.1"/>
    <property type="molecule type" value="Genomic_DNA"/>
</dbReference>
<dbReference type="Pfam" id="PF04427">
    <property type="entry name" value="Brix"/>
    <property type="match status" value="1"/>
</dbReference>
<dbReference type="GO" id="GO:0000463">
    <property type="term" value="P:maturation of LSU-rRNA from tricistronic rRNA transcript (SSU-rRNA, 5.8S rRNA, LSU-rRNA)"/>
    <property type="evidence" value="ECO:0000318"/>
    <property type="project" value="GO_Central"/>
</dbReference>
<dbReference type="Proteomes" id="UP000001744">
    <property type="component" value="Unassembled WGS sequence"/>
</dbReference>
<evidence type="ECO:0000313" key="8">
    <source>
        <dbReference type="JaponicusDB" id="SJAG_04108"/>
    </source>
</evidence>
<name>B6K5Y2_SCHJY</name>
<accession>B6K5Y2</accession>
<evidence type="ECO:0000256" key="2">
    <source>
        <dbReference type="ARBA" id="ARBA00010782"/>
    </source>
</evidence>
<dbReference type="eggNOG" id="KOG3031">
    <property type="taxonomic scope" value="Eukaryota"/>
</dbReference>
<dbReference type="GeneID" id="7049278"/>
<organism evidence="7 9">
    <name type="scientific">Schizosaccharomyces japonicus (strain yFS275 / FY16936)</name>
    <name type="common">Fission yeast</name>
    <dbReference type="NCBI Taxonomy" id="402676"/>
    <lineage>
        <taxon>Eukaryota</taxon>
        <taxon>Fungi</taxon>
        <taxon>Dikarya</taxon>
        <taxon>Ascomycota</taxon>
        <taxon>Taphrinomycotina</taxon>
        <taxon>Schizosaccharomycetes</taxon>
        <taxon>Schizosaccharomycetales</taxon>
        <taxon>Schizosaccharomycetaceae</taxon>
        <taxon>Schizosaccharomyces</taxon>
    </lineage>
</organism>
<evidence type="ECO:0000313" key="9">
    <source>
        <dbReference type="Proteomes" id="UP000001744"/>
    </source>
</evidence>
<proteinExistence type="inferred from homology"/>
<feature type="compositionally biased region" description="Acidic residues" evidence="5">
    <location>
        <begin position="301"/>
        <end position="323"/>
    </location>
</feature>
<dbReference type="GO" id="GO:0019843">
    <property type="term" value="F:rRNA binding"/>
    <property type="evidence" value="ECO:0000318"/>
    <property type="project" value="GO_Central"/>
</dbReference>
<dbReference type="JaponicusDB" id="SJAG_04108">
    <property type="gene designation" value="rpf2"/>
</dbReference>
<dbReference type="GO" id="GO:0005730">
    <property type="term" value="C:nucleolus"/>
    <property type="evidence" value="ECO:0000318"/>
    <property type="project" value="GO_Central"/>
</dbReference>
<dbReference type="PANTHER" id="PTHR12728:SF0">
    <property type="entry name" value="RIBOSOME PRODUCTION FACTOR 2 HOMOLOG"/>
    <property type="match status" value="1"/>
</dbReference>